<dbReference type="InterPro" id="IPR036388">
    <property type="entry name" value="WH-like_DNA-bd_sf"/>
</dbReference>
<dbReference type="Pfam" id="PF00126">
    <property type="entry name" value="HTH_1"/>
    <property type="match status" value="1"/>
</dbReference>
<evidence type="ECO:0000313" key="8">
    <source>
        <dbReference type="Proteomes" id="UP001220962"/>
    </source>
</evidence>
<dbReference type="CDD" id="cd05466">
    <property type="entry name" value="PBP2_LTTR_substrate"/>
    <property type="match status" value="1"/>
</dbReference>
<dbReference type="PANTHER" id="PTHR30419:SF8">
    <property type="entry name" value="NITROGEN ASSIMILATION TRANSCRIPTIONAL ACTIVATOR-RELATED"/>
    <property type="match status" value="1"/>
</dbReference>
<dbReference type="SUPFAM" id="SSF53850">
    <property type="entry name" value="Periplasmic binding protein-like II"/>
    <property type="match status" value="1"/>
</dbReference>
<dbReference type="FunFam" id="1.10.10.10:FF:000001">
    <property type="entry name" value="LysR family transcriptional regulator"/>
    <property type="match status" value="1"/>
</dbReference>
<dbReference type="Pfam" id="PF03466">
    <property type="entry name" value="LysR_substrate"/>
    <property type="match status" value="1"/>
</dbReference>
<dbReference type="Proteomes" id="UP001221519">
    <property type="component" value="Chromosome"/>
</dbReference>
<keyword evidence="4" id="KW-0804">Transcription</keyword>
<evidence type="ECO:0000313" key="9">
    <source>
        <dbReference type="Proteomes" id="UP001221519"/>
    </source>
</evidence>
<reference evidence="6 9" key="1">
    <citation type="submission" date="2023-02" db="EMBL/GenBank/DDBJ databases">
        <title>Pathogen: clinical or host-associated sample.</title>
        <authorList>
            <person name="Hergert J."/>
            <person name="Casey R."/>
            <person name="Wagner J."/>
            <person name="Young E.L."/>
            <person name="Oakeson K.F."/>
        </authorList>
    </citation>
    <scope>NUCLEOTIDE SEQUENCE</scope>
    <source>
        <strain evidence="7 9">2022CK-00829</strain>
        <strain evidence="6">2022CK-00830</strain>
    </source>
</reference>
<dbReference type="InterPro" id="IPR050950">
    <property type="entry name" value="HTH-type_LysR_regulators"/>
</dbReference>
<keyword evidence="3" id="KW-0238">DNA-binding</keyword>
<dbReference type="PANTHER" id="PTHR30419">
    <property type="entry name" value="HTH-TYPE TRANSCRIPTIONAL REGULATOR YBHD"/>
    <property type="match status" value="1"/>
</dbReference>
<keyword evidence="2" id="KW-0805">Transcription regulation</keyword>
<keyword evidence="9" id="KW-1185">Reference proteome</keyword>
<dbReference type="InterPro" id="IPR000847">
    <property type="entry name" value="LysR_HTH_N"/>
</dbReference>
<dbReference type="PROSITE" id="PS50931">
    <property type="entry name" value="HTH_LYSR"/>
    <property type="match status" value="1"/>
</dbReference>
<organism evidence="6 8">
    <name type="scientific">Paenibacillus urinalis</name>
    <dbReference type="NCBI Taxonomy" id="521520"/>
    <lineage>
        <taxon>Bacteria</taxon>
        <taxon>Bacillati</taxon>
        <taxon>Bacillota</taxon>
        <taxon>Bacilli</taxon>
        <taxon>Bacillales</taxon>
        <taxon>Paenibacillaceae</taxon>
        <taxon>Paenibacillus</taxon>
    </lineage>
</organism>
<name>A0AAX3MZY9_9BACL</name>
<dbReference type="RefSeq" id="WP_047913925.1">
    <property type="nucleotide sequence ID" value="NZ_CP118101.1"/>
</dbReference>
<dbReference type="EMBL" id="CP118108">
    <property type="protein sequence ID" value="WDI02622.1"/>
    <property type="molecule type" value="Genomic_DNA"/>
</dbReference>
<dbReference type="GO" id="GO:0003677">
    <property type="term" value="F:DNA binding"/>
    <property type="evidence" value="ECO:0007669"/>
    <property type="project" value="UniProtKB-KW"/>
</dbReference>
<protein>
    <submittedName>
        <fullName evidence="6">LysR family transcriptional regulator</fullName>
    </submittedName>
</protein>
<evidence type="ECO:0000256" key="3">
    <source>
        <dbReference type="ARBA" id="ARBA00023125"/>
    </source>
</evidence>
<evidence type="ECO:0000313" key="6">
    <source>
        <dbReference type="EMBL" id="WDH82877.1"/>
    </source>
</evidence>
<comment type="similarity">
    <text evidence="1">Belongs to the LysR transcriptional regulatory family.</text>
</comment>
<evidence type="ECO:0000313" key="7">
    <source>
        <dbReference type="EMBL" id="WDI02622.1"/>
    </source>
</evidence>
<dbReference type="Proteomes" id="UP001220962">
    <property type="component" value="Chromosome"/>
</dbReference>
<accession>A0AAX3MZY9</accession>
<dbReference type="GO" id="GO:0003700">
    <property type="term" value="F:DNA-binding transcription factor activity"/>
    <property type="evidence" value="ECO:0007669"/>
    <property type="project" value="InterPro"/>
</dbReference>
<gene>
    <name evidence="6" type="ORF">PUW23_00995</name>
    <name evidence="7" type="ORF">PUW25_01000</name>
</gene>
<evidence type="ECO:0000256" key="1">
    <source>
        <dbReference type="ARBA" id="ARBA00009437"/>
    </source>
</evidence>
<evidence type="ECO:0000256" key="2">
    <source>
        <dbReference type="ARBA" id="ARBA00023015"/>
    </source>
</evidence>
<sequence length="291" mass="32781">MFRQLECFIQICIAGSFTKAAEVLMISQPTLSQQIRFLEAEVGTPLFERFGRGIKITADGEILYVKALSVMRLLDEAKKETNELRHAQARANKLSIGISPMDFLSLAPLFSKFHEQYPDISVKFTSGEYTTQQLLNDSIDIGITDHPVPNKEIHTMHLHTEEQALAVYAGHPWADRTSVSFRELGELDTPLFAGDLNLYEQLHASNPKSSSSLQSMFESTSNSILLTMVLQQMGVAILPVSSIESHTGQPIKMIRLIDPTPVREIKLMYKKYQYSNPSVQQCIEFLLEQSK</sequence>
<dbReference type="Gene3D" id="3.40.190.290">
    <property type="match status" value="1"/>
</dbReference>
<dbReference type="InterPro" id="IPR005119">
    <property type="entry name" value="LysR_subst-bd"/>
</dbReference>
<dbReference type="GO" id="GO:0005829">
    <property type="term" value="C:cytosol"/>
    <property type="evidence" value="ECO:0007669"/>
    <property type="project" value="TreeGrafter"/>
</dbReference>
<proteinExistence type="inferred from homology"/>
<dbReference type="Gene3D" id="1.10.10.10">
    <property type="entry name" value="Winged helix-like DNA-binding domain superfamily/Winged helix DNA-binding domain"/>
    <property type="match status" value="1"/>
</dbReference>
<dbReference type="PRINTS" id="PR00039">
    <property type="entry name" value="HTHLYSR"/>
</dbReference>
<evidence type="ECO:0000256" key="4">
    <source>
        <dbReference type="ARBA" id="ARBA00023163"/>
    </source>
</evidence>
<dbReference type="SUPFAM" id="SSF46785">
    <property type="entry name" value="Winged helix' DNA-binding domain"/>
    <property type="match status" value="1"/>
</dbReference>
<dbReference type="EMBL" id="CP118101">
    <property type="protein sequence ID" value="WDH82877.1"/>
    <property type="molecule type" value="Genomic_DNA"/>
</dbReference>
<dbReference type="AlphaFoldDB" id="A0AAX3MZY9"/>
<evidence type="ECO:0000259" key="5">
    <source>
        <dbReference type="PROSITE" id="PS50931"/>
    </source>
</evidence>
<feature type="domain" description="HTH lysR-type" evidence="5">
    <location>
        <begin position="1"/>
        <end position="57"/>
    </location>
</feature>
<dbReference type="InterPro" id="IPR036390">
    <property type="entry name" value="WH_DNA-bd_sf"/>
</dbReference>